<proteinExistence type="predicted"/>
<reference evidence="2" key="2">
    <citation type="submission" date="2021-01" db="EMBL/GenBank/DDBJ databases">
        <authorList>
            <person name="Schikora-Tamarit M.A."/>
        </authorList>
    </citation>
    <scope>NUCLEOTIDE SEQUENCE</scope>
    <source>
        <strain evidence="2">CBS6341</strain>
    </source>
</reference>
<comment type="caution">
    <text evidence="2">The sequence shown here is derived from an EMBL/GenBank/DDBJ whole genome shotgun (WGS) entry which is preliminary data.</text>
</comment>
<evidence type="ECO:0000313" key="3">
    <source>
        <dbReference type="Proteomes" id="UP000769528"/>
    </source>
</evidence>
<reference evidence="2" key="1">
    <citation type="journal article" date="2021" name="Open Biol.">
        <title>Shared evolutionary footprints suggest mitochondrial oxidative damage underlies multiple complex I losses in fungi.</title>
        <authorList>
            <person name="Schikora-Tamarit M.A."/>
            <person name="Marcet-Houben M."/>
            <person name="Nosek J."/>
            <person name="Gabaldon T."/>
        </authorList>
    </citation>
    <scope>NUCLEOTIDE SEQUENCE</scope>
    <source>
        <strain evidence="2">CBS6341</strain>
    </source>
</reference>
<feature type="compositionally biased region" description="Basic and acidic residues" evidence="1">
    <location>
        <begin position="818"/>
        <end position="839"/>
    </location>
</feature>
<evidence type="ECO:0000256" key="1">
    <source>
        <dbReference type="SAM" id="MobiDB-lite"/>
    </source>
</evidence>
<sequence length="888" mass="99591">MSNFLNSTPKAPKRLNDNSNNGSPKKWNIFKSSSSSSSSSNKSSNRSLLDSNVVSSTSSRVRSSPGKYRLNTGSLTVSNDHIKILDSSQKQLSDNDDLNQRSFSTSESLLFSPDMNNTIKAKTMSQATLNQIPYPRTTSLPRSTTSTDASLSTITLNSTTTPTLDAPPKIIPFYLNSSPNSRKKSYIHRKCCFCQELLSSTLGSEKVVELKCGDLCHEECLYVMLNDTLEVGDDHKIFPNCEVCGKTAIPTDEVLMNSITSRYLIQAPSYKSKQTVYPEEYANFQSLSLQSKNSKDLSITIPHHSLPKPYSDDYFATPELSQRYSQQHTAPPPPPSSSKQRMSQIAMPTRQSQHSAHQQTIPNHLTNNHRISQSSSRTSQYSNSQNYRSQSRGSSISAISSIVSSVPKTPSPTLSSFNNHNTDTNVSNLDQDSIKLSLLRSKFVEFLVKVLKPTEINEHKINSFGYLRLIDKLHISTKDDQTQFNEFIVFLFQFNLIIISPNFRKFKNIALPKKIIKIQTLNQSTIKIMIPNFNNDTIYVQNRQSNILSKWITALCDYEAVFDSNNISTTLVPEDLVCDNDTVINSNSGELREQELNVQDNDMKSPEAEMMTLPVSLSPIALASPSKLAGTPIIKSELFFKKTDNLIICINLKQAILPKDLVILKNILTVSKLKFESLKIIYCVHDNIISKGSFETIDFNDVPSSISSLPNFETELNRAINEFEPASDTHALLLVTNVSSLSSNNLDLANQLHLNINNPTRATQQQSSNSIHVISWDGIMEVIARKFELNFGYDSEDESSNSDSDFNSDYVDSDIDDHENKESESDNEEVNHDYHIRDDLTEFAADENQNLSFESSKSSLNFDKSDGRWSKLFEDIDNALMETTTESF</sequence>
<feature type="compositionally biased region" description="Low complexity" evidence="1">
    <location>
        <begin position="31"/>
        <end position="64"/>
    </location>
</feature>
<feature type="region of interest" description="Disordered" evidence="1">
    <location>
        <begin position="1"/>
        <end position="73"/>
    </location>
</feature>
<feature type="compositionally biased region" description="Low complexity" evidence="1">
    <location>
        <begin position="801"/>
        <end position="810"/>
    </location>
</feature>
<dbReference type="EMBL" id="JAEUBF010000390">
    <property type="protein sequence ID" value="KAH3679065.1"/>
    <property type="molecule type" value="Genomic_DNA"/>
</dbReference>
<feature type="compositionally biased region" description="Low complexity" evidence="1">
    <location>
        <begin position="372"/>
        <end position="393"/>
    </location>
</feature>
<feature type="region of interest" description="Disordered" evidence="1">
    <location>
        <begin position="794"/>
        <end position="839"/>
    </location>
</feature>
<feature type="compositionally biased region" description="Polar residues" evidence="1">
    <location>
        <begin position="349"/>
        <end position="371"/>
    </location>
</feature>
<gene>
    <name evidence="2" type="ORF">WICMUC_001260</name>
</gene>
<feature type="region of interest" description="Disordered" evidence="1">
    <location>
        <begin position="322"/>
        <end position="393"/>
    </location>
</feature>
<protein>
    <submittedName>
        <fullName evidence="2">Uncharacterized protein</fullName>
    </submittedName>
</protein>
<organism evidence="2 3">
    <name type="scientific">Wickerhamomyces mucosus</name>
    <dbReference type="NCBI Taxonomy" id="1378264"/>
    <lineage>
        <taxon>Eukaryota</taxon>
        <taxon>Fungi</taxon>
        <taxon>Dikarya</taxon>
        <taxon>Ascomycota</taxon>
        <taxon>Saccharomycotina</taxon>
        <taxon>Saccharomycetes</taxon>
        <taxon>Phaffomycetales</taxon>
        <taxon>Wickerhamomycetaceae</taxon>
        <taxon>Wickerhamomyces</taxon>
    </lineage>
</organism>
<keyword evidence="3" id="KW-1185">Reference proteome</keyword>
<name>A0A9P8PWX7_9ASCO</name>
<dbReference type="OrthoDB" id="299997at2759"/>
<evidence type="ECO:0000313" key="2">
    <source>
        <dbReference type="EMBL" id="KAH3679065.1"/>
    </source>
</evidence>
<dbReference type="AlphaFoldDB" id="A0A9P8PWX7"/>
<dbReference type="Proteomes" id="UP000769528">
    <property type="component" value="Unassembled WGS sequence"/>
</dbReference>
<accession>A0A9P8PWX7</accession>